<dbReference type="PANTHER" id="PTHR15555">
    <property type="entry name" value="ZINC FINGER HIT DOMAIN CONTAINING PROTEIN 2 PROTEIN FON -RELATED"/>
    <property type="match status" value="1"/>
</dbReference>
<name>A0A150H1U0_GONPE</name>
<evidence type="ECO:0000313" key="2">
    <source>
        <dbReference type="EMBL" id="KXZ56116.1"/>
    </source>
</evidence>
<comment type="caution">
    <text evidence="2">The sequence shown here is derived from an EMBL/GenBank/DDBJ whole genome shotgun (WGS) entry which is preliminary data.</text>
</comment>
<dbReference type="Proteomes" id="UP000075714">
    <property type="component" value="Unassembled WGS sequence"/>
</dbReference>
<evidence type="ECO:0000256" key="1">
    <source>
        <dbReference type="SAM" id="MobiDB-lite"/>
    </source>
</evidence>
<feature type="compositionally biased region" description="Gly residues" evidence="1">
    <location>
        <begin position="102"/>
        <end position="112"/>
    </location>
</feature>
<evidence type="ECO:0000313" key="3">
    <source>
        <dbReference type="Proteomes" id="UP000075714"/>
    </source>
</evidence>
<gene>
    <name evidence="2" type="ORF">GPECTOR_2g999</name>
</gene>
<feature type="compositionally biased region" description="Gly residues" evidence="1">
    <location>
        <begin position="217"/>
        <end position="226"/>
    </location>
</feature>
<sequence>MDSAEDRRVICKVEQASGELRAVRAGDEQRHAMLEILQRVSARQLEDEERQRPMLESLLGLRLGPGQEGEGEEGEGDEGSDDEDEGMGDEEGEEESEEEGGEGGGGGGGGAGLGVLASLLSRESLERLLRKAASCGTDEWEVEEGDLTPEEWRAFQRAVALGQDRSYAVSVLYDAVTLLDNGRASVLLALADARRLLLCALLGPGPAADRAERHQRPGGGRAGGGSTSVPREAAPARPGGGARSSAGAGLPLERRERARLAAAERKLWFFLVWANQLSEEELGQAAEAAASEWQLQHSTVVAAAGAPASAGVTVTGGRGATGAGLAAGGAGGRVAG</sequence>
<feature type="compositionally biased region" description="Acidic residues" evidence="1">
    <location>
        <begin position="69"/>
        <end position="101"/>
    </location>
</feature>
<reference evidence="3" key="1">
    <citation type="journal article" date="2016" name="Nat. Commun.">
        <title>The Gonium pectorale genome demonstrates co-option of cell cycle regulation during the evolution of multicellularity.</title>
        <authorList>
            <person name="Hanschen E.R."/>
            <person name="Marriage T.N."/>
            <person name="Ferris P.J."/>
            <person name="Hamaji T."/>
            <person name="Toyoda A."/>
            <person name="Fujiyama A."/>
            <person name="Neme R."/>
            <person name="Noguchi H."/>
            <person name="Minakuchi Y."/>
            <person name="Suzuki M."/>
            <person name="Kawai-Toyooka H."/>
            <person name="Smith D.R."/>
            <person name="Sparks H."/>
            <person name="Anderson J."/>
            <person name="Bakaric R."/>
            <person name="Luria V."/>
            <person name="Karger A."/>
            <person name="Kirschner M.W."/>
            <person name="Durand P.M."/>
            <person name="Michod R.E."/>
            <person name="Nozaki H."/>
            <person name="Olson B.J."/>
        </authorList>
    </citation>
    <scope>NUCLEOTIDE SEQUENCE [LARGE SCALE GENOMIC DNA]</scope>
    <source>
        <strain evidence="3">NIES-2863</strain>
    </source>
</reference>
<feature type="compositionally biased region" description="Low complexity" evidence="1">
    <location>
        <begin position="233"/>
        <end position="249"/>
    </location>
</feature>
<protein>
    <submittedName>
        <fullName evidence="2">Uncharacterized protein</fullName>
    </submittedName>
</protein>
<dbReference type="EMBL" id="LSYV01000003">
    <property type="protein sequence ID" value="KXZ56116.1"/>
    <property type="molecule type" value="Genomic_DNA"/>
</dbReference>
<proteinExistence type="predicted"/>
<feature type="region of interest" description="Disordered" evidence="1">
    <location>
        <begin position="207"/>
        <end position="249"/>
    </location>
</feature>
<feature type="region of interest" description="Disordered" evidence="1">
    <location>
        <begin position="40"/>
        <end position="112"/>
    </location>
</feature>
<dbReference type="PANTHER" id="PTHR15555:SF0">
    <property type="entry name" value="ZINC FINGER HIT DOMAIN-CONTAINING PROTEIN 2"/>
    <property type="match status" value="1"/>
</dbReference>
<dbReference type="OrthoDB" id="542149at2759"/>
<dbReference type="AlphaFoldDB" id="A0A150H1U0"/>
<keyword evidence="3" id="KW-1185">Reference proteome</keyword>
<organism evidence="2 3">
    <name type="scientific">Gonium pectorale</name>
    <name type="common">Green alga</name>
    <dbReference type="NCBI Taxonomy" id="33097"/>
    <lineage>
        <taxon>Eukaryota</taxon>
        <taxon>Viridiplantae</taxon>
        <taxon>Chlorophyta</taxon>
        <taxon>core chlorophytes</taxon>
        <taxon>Chlorophyceae</taxon>
        <taxon>CS clade</taxon>
        <taxon>Chlamydomonadales</taxon>
        <taxon>Volvocaceae</taxon>
        <taxon>Gonium</taxon>
    </lineage>
</organism>
<dbReference type="InterPro" id="IPR039646">
    <property type="entry name" value="ZNHIT2"/>
</dbReference>
<accession>A0A150H1U0</accession>